<proteinExistence type="inferred from homology"/>
<dbReference type="EMBL" id="JAVIJP010000005">
    <property type="protein sequence ID" value="KAL3653337.1"/>
    <property type="molecule type" value="Genomic_DNA"/>
</dbReference>
<evidence type="ECO:0000256" key="1">
    <source>
        <dbReference type="ARBA" id="ARBA00008668"/>
    </source>
</evidence>
<dbReference type="AlphaFoldDB" id="A0ABD3EGE9"/>
<dbReference type="InterPro" id="IPR036514">
    <property type="entry name" value="SGNH_hydro_sf"/>
</dbReference>
<dbReference type="SUPFAM" id="SSF52266">
    <property type="entry name" value="SGNH hydrolase"/>
    <property type="match status" value="1"/>
</dbReference>
<dbReference type="Pfam" id="PF00657">
    <property type="entry name" value="Lipase_GDSL"/>
    <property type="match status" value="1"/>
</dbReference>
<protein>
    <submittedName>
        <fullName evidence="4">Uncharacterized protein</fullName>
    </submittedName>
</protein>
<keyword evidence="2 3" id="KW-0732">Signal</keyword>
<evidence type="ECO:0000313" key="5">
    <source>
        <dbReference type="Proteomes" id="UP001632038"/>
    </source>
</evidence>
<organism evidence="4 5">
    <name type="scientific">Castilleja foliolosa</name>
    <dbReference type="NCBI Taxonomy" id="1961234"/>
    <lineage>
        <taxon>Eukaryota</taxon>
        <taxon>Viridiplantae</taxon>
        <taxon>Streptophyta</taxon>
        <taxon>Embryophyta</taxon>
        <taxon>Tracheophyta</taxon>
        <taxon>Spermatophyta</taxon>
        <taxon>Magnoliopsida</taxon>
        <taxon>eudicotyledons</taxon>
        <taxon>Gunneridae</taxon>
        <taxon>Pentapetalae</taxon>
        <taxon>asterids</taxon>
        <taxon>lamiids</taxon>
        <taxon>Lamiales</taxon>
        <taxon>Orobanchaceae</taxon>
        <taxon>Pedicularideae</taxon>
        <taxon>Castillejinae</taxon>
        <taxon>Castilleja</taxon>
    </lineage>
</organism>
<comment type="caution">
    <text evidence="4">The sequence shown here is derived from an EMBL/GenBank/DDBJ whole genome shotgun (WGS) entry which is preliminary data.</text>
</comment>
<feature type="signal peptide" evidence="3">
    <location>
        <begin position="1"/>
        <end position="22"/>
    </location>
</feature>
<comment type="similarity">
    <text evidence="1">Belongs to the 'GDSL' lipolytic enzyme family.</text>
</comment>
<dbReference type="CDD" id="cd01837">
    <property type="entry name" value="SGNH_plant_lipase_like"/>
    <property type="match status" value="1"/>
</dbReference>
<dbReference type="Gene3D" id="3.40.50.1110">
    <property type="entry name" value="SGNH hydrolase"/>
    <property type="match status" value="1"/>
</dbReference>
<dbReference type="Proteomes" id="UP001632038">
    <property type="component" value="Unassembled WGS sequence"/>
</dbReference>
<gene>
    <name evidence="4" type="ORF">CASFOL_003018</name>
</gene>
<dbReference type="PANTHER" id="PTHR45642">
    <property type="entry name" value="GDSL ESTERASE/LIPASE EXL3"/>
    <property type="match status" value="1"/>
</dbReference>
<name>A0ABD3EGE9_9LAMI</name>
<accession>A0ABD3EGE9</accession>
<dbReference type="InterPro" id="IPR050592">
    <property type="entry name" value="GDSL_lipolytic_enzyme"/>
</dbReference>
<dbReference type="PANTHER" id="PTHR45642:SF139">
    <property type="entry name" value="SGNH HYDROLASE-TYPE ESTERASE DOMAIN-CONTAINING PROTEIN"/>
    <property type="match status" value="1"/>
</dbReference>
<sequence>MAPNKYLLLIIIFSLTIITAAGANITTVFAFGDSILDSGNNNRLPTIIRSNHYPYGINFPGRVPTGRFSDGRLFTDILVSDLGIKQLLPAYLDPALTDEDLLTGASFASSGTGLDDLTASEAHVMSIKTQLGYFEQALGRMRRAAGREEAGRAVEDALFVLAAGTNDMLFNFYGLPLRRTYSLSGYHDLLLTNLESVIRRLHSMGARRLAVMGLPPIGCLPVQVTLGSILPISQLLHRGCINNQNLDSQAYNTKLEALISRLQSTLPGSKIGYVDIYNPIMDLITRPAEFGFERTLEGCCGIGALEMGPLCNVLEPTCRNPSKYIFWDAAHPTEATNAILANHFIHNVLPTFLN</sequence>
<evidence type="ECO:0000313" key="4">
    <source>
        <dbReference type="EMBL" id="KAL3653337.1"/>
    </source>
</evidence>
<evidence type="ECO:0000256" key="3">
    <source>
        <dbReference type="SAM" id="SignalP"/>
    </source>
</evidence>
<reference evidence="5" key="1">
    <citation type="journal article" date="2024" name="IScience">
        <title>Strigolactones Initiate the Formation of Haustorium-like Structures in Castilleja.</title>
        <authorList>
            <person name="Buerger M."/>
            <person name="Peterson D."/>
            <person name="Chory J."/>
        </authorList>
    </citation>
    <scope>NUCLEOTIDE SEQUENCE [LARGE SCALE GENOMIC DNA]</scope>
</reference>
<dbReference type="InterPro" id="IPR035669">
    <property type="entry name" value="SGNH_plant_lipase-like"/>
</dbReference>
<keyword evidence="5" id="KW-1185">Reference proteome</keyword>
<feature type="chain" id="PRO_5044802908" evidence="3">
    <location>
        <begin position="23"/>
        <end position="354"/>
    </location>
</feature>
<dbReference type="InterPro" id="IPR001087">
    <property type="entry name" value="GDSL"/>
</dbReference>
<evidence type="ECO:0000256" key="2">
    <source>
        <dbReference type="ARBA" id="ARBA00022729"/>
    </source>
</evidence>